<dbReference type="InterPro" id="IPR036397">
    <property type="entry name" value="RNaseH_sf"/>
</dbReference>
<organism evidence="1 2">
    <name type="scientific">Capsicum baccatum</name>
    <name type="common">Peruvian pepper</name>
    <dbReference type="NCBI Taxonomy" id="33114"/>
    <lineage>
        <taxon>Eukaryota</taxon>
        <taxon>Viridiplantae</taxon>
        <taxon>Streptophyta</taxon>
        <taxon>Embryophyta</taxon>
        <taxon>Tracheophyta</taxon>
        <taxon>Spermatophyta</taxon>
        <taxon>Magnoliopsida</taxon>
        <taxon>eudicotyledons</taxon>
        <taxon>Gunneridae</taxon>
        <taxon>Pentapetalae</taxon>
        <taxon>asterids</taxon>
        <taxon>lamiids</taxon>
        <taxon>Solanales</taxon>
        <taxon>Solanaceae</taxon>
        <taxon>Solanoideae</taxon>
        <taxon>Capsiceae</taxon>
        <taxon>Capsicum</taxon>
    </lineage>
</organism>
<protein>
    <recommendedName>
        <fullName evidence="3">Integrase zinc-binding domain-containing protein</fullName>
    </recommendedName>
</protein>
<dbReference type="InterPro" id="IPR052160">
    <property type="entry name" value="Gypsy_RT_Integrase-like"/>
</dbReference>
<sequence length="224" mass="26592">MILAKTVNASRKDWSRKLDDALWAYRTAFKTPIGMSPYQLVYGKACHLPIELEHNALWPLKRLNLNWDNTINLRLEQLNEMDEFCLHAYERADPYKEMMKKYHDRRIIQQNFQKGDLVLLFNSRLKLFPGKLKSKWSGPFRISQAMDKARPIPWPMLTASNRQRTRHCLCKSRQCHRHRLCQSRQYHRCRLCHCLCSLSQLGIDKGAAYAQLGIERRRLCPTRH</sequence>
<evidence type="ECO:0000313" key="1">
    <source>
        <dbReference type="EMBL" id="PHT30276.1"/>
    </source>
</evidence>
<evidence type="ECO:0008006" key="3">
    <source>
        <dbReference type="Google" id="ProtNLM"/>
    </source>
</evidence>
<dbReference type="EMBL" id="MLFT02000044">
    <property type="protein sequence ID" value="PHT30276.1"/>
    <property type="molecule type" value="Genomic_DNA"/>
</dbReference>
<dbReference type="AlphaFoldDB" id="A0A2G2VBC6"/>
<keyword evidence="2" id="KW-1185">Reference proteome</keyword>
<name>A0A2G2VBC6_CAPBA</name>
<reference evidence="1 2" key="1">
    <citation type="journal article" date="2017" name="Genome Biol.">
        <title>New reference genome sequences of hot pepper reveal the massive evolution of plant disease-resistance genes by retroduplication.</title>
        <authorList>
            <person name="Kim S."/>
            <person name="Park J."/>
            <person name="Yeom S.I."/>
            <person name="Kim Y.M."/>
            <person name="Seo E."/>
            <person name="Kim K.T."/>
            <person name="Kim M.S."/>
            <person name="Lee J.M."/>
            <person name="Cheong K."/>
            <person name="Shin H.S."/>
            <person name="Kim S.B."/>
            <person name="Han K."/>
            <person name="Lee J."/>
            <person name="Park M."/>
            <person name="Lee H.A."/>
            <person name="Lee H.Y."/>
            <person name="Lee Y."/>
            <person name="Oh S."/>
            <person name="Lee J.H."/>
            <person name="Choi E."/>
            <person name="Choi E."/>
            <person name="Lee S.E."/>
            <person name="Jeon J."/>
            <person name="Kim H."/>
            <person name="Choi G."/>
            <person name="Song H."/>
            <person name="Lee J."/>
            <person name="Lee S.C."/>
            <person name="Kwon J.K."/>
            <person name="Lee H.Y."/>
            <person name="Koo N."/>
            <person name="Hong Y."/>
            <person name="Kim R.W."/>
            <person name="Kang W.H."/>
            <person name="Huh J.H."/>
            <person name="Kang B.C."/>
            <person name="Yang T.J."/>
            <person name="Lee Y.H."/>
            <person name="Bennetzen J.L."/>
            <person name="Choi D."/>
        </authorList>
    </citation>
    <scope>NUCLEOTIDE SEQUENCE [LARGE SCALE GENOMIC DNA]</scope>
    <source>
        <strain evidence="2">cv. PBC81</strain>
    </source>
</reference>
<dbReference type="OrthoDB" id="5596291at2759"/>
<evidence type="ECO:0000313" key="2">
    <source>
        <dbReference type="Proteomes" id="UP000224567"/>
    </source>
</evidence>
<dbReference type="Gene3D" id="3.30.420.10">
    <property type="entry name" value="Ribonuclease H-like superfamily/Ribonuclease H"/>
    <property type="match status" value="1"/>
</dbReference>
<dbReference type="InterPro" id="IPR012337">
    <property type="entry name" value="RNaseH-like_sf"/>
</dbReference>
<accession>A0A2G2VBC6</accession>
<proteinExistence type="predicted"/>
<reference evidence="2" key="2">
    <citation type="journal article" date="2017" name="J. Anim. Genet.">
        <title>Multiple reference genome sequences of hot pepper reveal the massive evolution of plant disease resistance genes by retroduplication.</title>
        <authorList>
            <person name="Kim S."/>
            <person name="Park J."/>
            <person name="Yeom S.-I."/>
            <person name="Kim Y.-M."/>
            <person name="Seo E."/>
            <person name="Kim K.-T."/>
            <person name="Kim M.-S."/>
            <person name="Lee J.M."/>
            <person name="Cheong K."/>
            <person name="Shin H.-S."/>
            <person name="Kim S.-B."/>
            <person name="Han K."/>
            <person name="Lee J."/>
            <person name="Park M."/>
            <person name="Lee H.-A."/>
            <person name="Lee H.-Y."/>
            <person name="Lee Y."/>
            <person name="Oh S."/>
            <person name="Lee J.H."/>
            <person name="Choi E."/>
            <person name="Choi E."/>
            <person name="Lee S.E."/>
            <person name="Jeon J."/>
            <person name="Kim H."/>
            <person name="Choi G."/>
            <person name="Song H."/>
            <person name="Lee J."/>
            <person name="Lee S.-C."/>
            <person name="Kwon J.-K."/>
            <person name="Lee H.-Y."/>
            <person name="Koo N."/>
            <person name="Hong Y."/>
            <person name="Kim R.W."/>
            <person name="Kang W.-H."/>
            <person name="Huh J.H."/>
            <person name="Kang B.-C."/>
            <person name="Yang T.-J."/>
            <person name="Lee Y.-H."/>
            <person name="Bennetzen J.L."/>
            <person name="Choi D."/>
        </authorList>
    </citation>
    <scope>NUCLEOTIDE SEQUENCE [LARGE SCALE GENOMIC DNA]</scope>
    <source>
        <strain evidence="2">cv. PBC81</strain>
    </source>
</reference>
<dbReference type="PANTHER" id="PTHR47266">
    <property type="entry name" value="ENDONUCLEASE-RELATED"/>
    <property type="match status" value="1"/>
</dbReference>
<dbReference type="GO" id="GO:0003676">
    <property type="term" value="F:nucleic acid binding"/>
    <property type="evidence" value="ECO:0007669"/>
    <property type="project" value="InterPro"/>
</dbReference>
<gene>
    <name evidence="1" type="ORF">CQW23_30130</name>
</gene>
<dbReference type="STRING" id="33114.A0A2G2VBC6"/>
<comment type="caution">
    <text evidence="1">The sequence shown here is derived from an EMBL/GenBank/DDBJ whole genome shotgun (WGS) entry which is preliminary data.</text>
</comment>
<dbReference type="SUPFAM" id="SSF53098">
    <property type="entry name" value="Ribonuclease H-like"/>
    <property type="match status" value="1"/>
</dbReference>
<dbReference type="Proteomes" id="UP000224567">
    <property type="component" value="Unassembled WGS sequence"/>
</dbReference>